<keyword evidence="2" id="KW-0378">Hydrolase</keyword>
<gene>
    <name evidence="2" type="ORF">QE367_000022</name>
</gene>
<dbReference type="InterPro" id="IPR036653">
    <property type="entry name" value="CinA-like_C"/>
</dbReference>
<evidence type="ECO:0000313" key="3">
    <source>
        <dbReference type="Proteomes" id="UP001260188"/>
    </source>
</evidence>
<name>A0ABU1HY88_9MICO</name>
<dbReference type="Pfam" id="PF02464">
    <property type="entry name" value="CinA"/>
    <property type="match status" value="1"/>
</dbReference>
<keyword evidence="3" id="KW-1185">Reference proteome</keyword>
<comment type="caution">
    <text evidence="2">The sequence shown here is derived from an EMBL/GenBank/DDBJ whole genome shotgun (WGS) entry which is preliminary data.</text>
</comment>
<dbReference type="EMBL" id="JAVIZA010000001">
    <property type="protein sequence ID" value="MDR6165818.1"/>
    <property type="molecule type" value="Genomic_DNA"/>
</dbReference>
<proteinExistence type="predicted"/>
<accession>A0ABU1HY88</accession>
<dbReference type="GO" id="GO:0019159">
    <property type="term" value="F:nicotinamide-nucleotide amidase activity"/>
    <property type="evidence" value="ECO:0007669"/>
    <property type="project" value="UniProtKB-EC"/>
</dbReference>
<feature type="domain" description="CinA C-terminal" evidence="1">
    <location>
        <begin position="27"/>
        <end position="179"/>
    </location>
</feature>
<evidence type="ECO:0000313" key="2">
    <source>
        <dbReference type="EMBL" id="MDR6165818.1"/>
    </source>
</evidence>
<reference evidence="2 3" key="1">
    <citation type="submission" date="2023-08" db="EMBL/GenBank/DDBJ databases">
        <title>Functional and genomic diversity of the sorghum phyllosphere microbiome.</title>
        <authorList>
            <person name="Shade A."/>
        </authorList>
    </citation>
    <scope>NUCLEOTIDE SEQUENCE [LARGE SCALE GENOMIC DNA]</scope>
    <source>
        <strain evidence="2 3">SORGH_AS_0919</strain>
    </source>
</reference>
<organism evidence="2 3">
    <name type="scientific">Microbacterium paludicola</name>
    <dbReference type="NCBI Taxonomy" id="300019"/>
    <lineage>
        <taxon>Bacteria</taxon>
        <taxon>Bacillati</taxon>
        <taxon>Actinomycetota</taxon>
        <taxon>Actinomycetes</taxon>
        <taxon>Micrococcales</taxon>
        <taxon>Microbacteriaceae</taxon>
        <taxon>Microbacterium</taxon>
    </lineage>
</organism>
<dbReference type="Gene3D" id="3.90.950.20">
    <property type="entry name" value="CinA-like"/>
    <property type="match status" value="1"/>
</dbReference>
<dbReference type="InterPro" id="IPR008136">
    <property type="entry name" value="CinA_C"/>
</dbReference>
<dbReference type="EC" id="3.5.1.42" evidence="2"/>
<evidence type="ECO:0000259" key="1">
    <source>
        <dbReference type="Pfam" id="PF02464"/>
    </source>
</evidence>
<protein>
    <submittedName>
        <fullName evidence="2">Nicotinamide-nucleotide amidase</fullName>
        <ecNumber evidence="2">3.5.1.42</ecNumber>
    </submittedName>
</protein>
<dbReference type="SUPFAM" id="SSF142433">
    <property type="entry name" value="CinA-like"/>
    <property type="match status" value="1"/>
</dbReference>
<sequence>MTAREHVHDLPDELESTLVSTGRRTDAERLIDRLGELGWTLAVAESLTGGLVVAELVAVSGASAVLRGGVVAYATELKQRLLHVDGALLEAHGAVHPRVARQMAEGARVALGPRDAAADVGIATTGIAGPGSPDGQPVGTVHIAVATALGVRIESLQLEGDRAQIRAEATARAIRLTLDAL</sequence>
<dbReference type="RefSeq" id="WP_103840943.1">
    <property type="nucleotide sequence ID" value="NZ_JAVIZA010000001.1"/>
</dbReference>
<dbReference type="NCBIfam" id="TIGR00199">
    <property type="entry name" value="PncC_domain"/>
    <property type="match status" value="1"/>
</dbReference>
<dbReference type="Proteomes" id="UP001260188">
    <property type="component" value="Unassembled WGS sequence"/>
</dbReference>